<protein>
    <recommendedName>
        <fullName evidence="3">Lipoprotein</fullName>
    </recommendedName>
</protein>
<dbReference type="EMBL" id="JASJOS010000004">
    <property type="protein sequence ID" value="MDJ1480672.1"/>
    <property type="molecule type" value="Genomic_DNA"/>
</dbReference>
<reference evidence="1" key="1">
    <citation type="submission" date="2023-05" db="EMBL/GenBank/DDBJ databases">
        <authorList>
            <person name="Zhang X."/>
        </authorList>
    </citation>
    <scope>NUCLEOTIDE SEQUENCE</scope>
    <source>
        <strain evidence="1">YF14B1</strain>
    </source>
</reference>
<evidence type="ECO:0000313" key="1">
    <source>
        <dbReference type="EMBL" id="MDJ1480672.1"/>
    </source>
</evidence>
<sequence length="199" mass="23197">MVNKYWRILPVLGFVLIACIACGKKEGFDLYKEVMDKELQSGKQADSLFLGMSFGMTSKNFFLHCWEMNKKGLFTDGQNNTSVLYKLNHHELKHAASMNFYPHFYDNKIYKMQTSFNYDGWAPWNKHLSSDSLLTDVLVLYRKWYPGGSPFIRISDPQKGVIYVKVDGNRRITVGQYDEIHVKVDYTDLVIEQKIKKVE</sequence>
<dbReference type="AlphaFoldDB" id="A0AAE3QJT0"/>
<name>A0AAE3QJT0_9BACT</name>
<gene>
    <name evidence="1" type="ORF">QNI16_09270</name>
</gene>
<evidence type="ECO:0008006" key="3">
    <source>
        <dbReference type="Google" id="ProtNLM"/>
    </source>
</evidence>
<accession>A0AAE3QJT0</accession>
<proteinExistence type="predicted"/>
<evidence type="ECO:0000313" key="2">
    <source>
        <dbReference type="Proteomes" id="UP001241110"/>
    </source>
</evidence>
<dbReference type="Proteomes" id="UP001241110">
    <property type="component" value="Unassembled WGS sequence"/>
</dbReference>
<dbReference type="PROSITE" id="PS51257">
    <property type="entry name" value="PROKAR_LIPOPROTEIN"/>
    <property type="match status" value="1"/>
</dbReference>
<dbReference type="RefSeq" id="WP_313977541.1">
    <property type="nucleotide sequence ID" value="NZ_JASJOS010000004.1"/>
</dbReference>
<comment type="caution">
    <text evidence="1">The sequence shown here is derived from an EMBL/GenBank/DDBJ whole genome shotgun (WGS) entry which is preliminary data.</text>
</comment>
<organism evidence="1 2">
    <name type="scientific">Xanthocytophaga flava</name>
    <dbReference type="NCBI Taxonomy" id="3048013"/>
    <lineage>
        <taxon>Bacteria</taxon>
        <taxon>Pseudomonadati</taxon>
        <taxon>Bacteroidota</taxon>
        <taxon>Cytophagia</taxon>
        <taxon>Cytophagales</taxon>
        <taxon>Rhodocytophagaceae</taxon>
        <taxon>Xanthocytophaga</taxon>
    </lineage>
</organism>